<feature type="region of interest" description="Disordered" evidence="5">
    <location>
        <begin position="392"/>
        <end position="421"/>
    </location>
</feature>
<dbReference type="PANTHER" id="PTHR24379">
    <property type="entry name" value="KRAB AND ZINC FINGER DOMAIN-CONTAINING"/>
    <property type="match status" value="1"/>
</dbReference>
<dbReference type="PANTHER" id="PTHR24379:SF121">
    <property type="entry name" value="C2H2-TYPE DOMAIN-CONTAINING PROTEIN"/>
    <property type="match status" value="1"/>
</dbReference>
<dbReference type="InterPro" id="IPR013087">
    <property type="entry name" value="Znf_C2H2_type"/>
</dbReference>
<dbReference type="PROSITE" id="PS50157">
    <property type="entry name" value="ZINC_FINGER_C2H2_2"/>
    <property type="match status" value="8"/>
</dbReference>
<dbReference type="FunFam" id="3.30.160.60:FF:000688">
    <property type="entry name" value="zinc finger protein 197 isoform X1"/>
    <property type="match status" value="1"/>
</dbReference>
<reference evidence="7" key="1">
    <citation type="submission" date="2022-08" db="UniProtKB">
        <authorList>
            <consortium name="EnsemblMetazoa"/>
        </authorList>
    </citation>
    <scope>IDENTIFICATION</scope>
    <source>
        <strain evidence="7">Israel</strain>
    </source>
</reference>
<dbReference type="EnsemblMetazoa" id="PPAI001184-RA">
    <property type="protein sequence ID" value="PPAI001184-PA"/>
    <property type="gene ID" value="PPAI001184"/>
</dbReference>
<dbReference type="PROSITE" id="PS00028">
    <property type="entry name" value="ZINC_FINGER_C2H2_1"/>
    <property type="match status" value="8"/>
</dbReference>
<evidence type="ECO:0000256" key="3">
    <source>
        <dbReference type="ARBA" id="ARBA00022771"/>
    </source>
</evidence>
<dbReference type="Gene3D" id="3.30.160.60">
    <property type="entry name" value="Classic Zinc Finger"/>
    <property type="match status" value="5"/>
</dbReference>
<dbReference type="VEuPathDB" id="VectorBase:PPAPM1_009776"/>
<keyword evidence="4" id="KW-0862">Zinc</keyword>
<dbReference type="EMBL" id="AJVK01021969">
    <property type="status" value="NOT_ANNOTATED_CDS"/>
    <property type="molecule type" value="Genomic_DNA"/>
</dbReference>
<dbReference type="Pfam" id="PF00096">
    <property type="entry name" value="zf-C2H2"/>
    <property type="match status" value="3"/>
</dbReference>
<dbReference type="SMART" id="SM00355">
    <property type="entry name" value="ZnF_C2H2"/>
    <property type="match status" value="10"/>
</dbReference>
<dbReference type="SUPFAM" id="SSF57667">
    <property type="entry name" value="beta-beta-alpha zinc fingers"/>
    <property type="match status" value="3"/>
</dbReference>
<dbReference type="InterPro" id="IPR036236">
    <property type="entry name" value="Znf_C2H2_sf"/>
</dbReference>
<evidence type="ECO:0000313" key="8">
    <source>
        <dbReference type="Proteomes" id="UP000092462"/>
    </source>
</evidence>
<keyword evidence="3" id="KW-0863">Zinc-finger</keyword>
<accession>A0A1B0D1G1</accession>
<feature type="domain" description="C2H2-type" evidence="6">
    <location>
        <begin position="209"/>
        <end position="231"/>
    </location>
</feature>
<evidence type="ECO:0000313" key="7">
    <source>
        <dbReference type="EnsemblMetazoa" id="PPAI001184-PA"/>
    </source>
</evidence>
<feature type="domain" description="C2H2-type" evidence="6">
    <location>
        <begin position="537"/>
        <end position="559"/>
    </location>
</feature>
<feature type="domain" description="C2H2-type" evidence="6">
    <location>
        <begin position="447"/>
        <end position="475"/>
    </location>
</feature>
<keyword evidence="1" id="KW-0479">Metal-binding</keyword>
<dbReference type="EMBL" id="AJVK01021967">
    <property type="status" value="NOT_ANNOTATED_CDS"/>
    <property type="molecule type" value="Genomic_DNA"/>
</dbReference>
<name>A0A1B0D1G1_PHLPP</name>
<feature type="domain" description="C2H2-type" evidence="6">
    <location>
        <begin position="148"/>
        <end position="176"/>
    </location>
</feature>
<keyword evidence="8" id="KW-1185">Reference proteome</keyword>
<feature type="domain" description="C2H2-type" evidence="6">
    <location>
        <begin position="271"/>
        <end position="298"/>
    </location>
</feature>
<feature type="domain" description="C2H2-type" evidence="6">
    <location>
        <begin position="476"/>
        <end position="499"/>
    </location>
</feature>
<dbReference type="VEuPathDB" id="VectorBase:PPAI001184"/>
<sequence length="607" mass="71266">MGSLENPLIQCNTIRDLLNKLNRIYKELIDHENTLPKCEICWLNHAEFSSLKAQLILIVQDNATGKEEEHPAFEYVQLESGPEIQPFSSVIMKEEPEFVFLNNQCCPSDIESDDLIESTMEKSDLLEETDVLNLQNHQKTVHNMNISLKCQFCKEQFLNYRLIYRHHRKNHPQEPMPRSPHLCESCGLSMMNASDLSLHVIKYHNSSKLTCKVCNKGFAKEAELEEHRRIHIPISQLQDLYECDLCPKKFRMKLTFLKHKRLHTTNKITEMFCEVCGKRFINIEKLQEHQEKHAEEGTRDFKCDICGHQFKKINRVHSELIDHENTLPKCEICWQNHAEFNSLKSQILLIVQDDVSGKEERPTIEYVQLEENIQIQQLPIEVKDELVLEHHEDIPSPEPPEPENHPKSDMDDNWNSWESSSEPCETRFFRNSVTLERHKESRDRANLNCDSCSEKFCRATDLYNHQKIVHKVKTAFECRHCDQKFSNFRLIYKHHKTTHPKLIGPTRPFLCEMCGLSMVDSRDLNRHMMIHRGVKPHQCNICDKTFRLQTEVEQHRRVHIPISQLQDLYACDMCPKKFRMKLTCGGINVSIPDKSLRCFVRYAGDDL</sequence>
<dbReference type="VEuPathDB" id="VectorBase:PPAPM1_003803"/>
<evidence type="ECO:0000256" key="4">
    <source>
        <dbReference type="ARBA" id="ARBA00022833"/>
    </source>
</evidence>
<dbReference type="GO" id="GO:0030674">
    <property type="term" value="F:protein-macromolecule adaptor activity"/>
    <property type="evidence" value="ECO:0007669"/>
    <property type="project" value="UniProtKB-ARBA"/>
</dbReference>
<protein>
    <recommendedName>
        <fullName evidence="6">C2H2-type domain-containing protein</fullName>
    </recommendedName>
</protein>
<keyword evidence="2" id="KW-0677">Repeat</keyword>
<evidence type="ECO:0000259" key="6">
    <source>
        <dbReference type="PROSITE" id="PS50157"/>
    </source>
</evidence>
<organism evidence="7 8">
    <name type="scientific">Phlebotomus papatasi</name>
    <name type="common">Sandfly</name>
    <dbReference type="NCBI Taxonomy" id="29031"/>
    <lineage>
        <taxon>Eukaryota</taxon>
        <taxon>Metazoa</taxon>
        <taxon>Ecdysozoa</taxon>
        <taxon>Arthropoda</taxon>
        <taxon>Hexapoda</taxon>
        <taxon>Insecta</taxon>
        <taxon>Pterygota</taxon>
        <taxon>Neoptera</taxon>
        <taxon>Endopterygota</taxon>
        <taxon>Diptera</taxon>
        <taxon>Nematocera</taxon>
        <taxon>Psychodoidea</taxon>
        <taxon>Psychodidae</taxon>
        <taxon>Phlebotomus</taxon>
        <taxon>Phlebotomus</taxon>
    </lineage>
</organism>
<dbReference type="EMBL" id="AJVK01021968">
    <property type="status" value="NOT_ANNOTATED_CDS"/>
    <property type="molecule type" value="Genomic_DNA"/>
</dbReference>
<dbReference type="Proteomes" id="UP000092462">
    <property type="component" value="Unassembled WGS sequence"/>
</dbReference>
<evidence type="ECO:0000256" key="5">
    <source>
        <dbReference type="SAM" id="MobiDB-lite"/>
    </source>
</evidence>
<evidence type="ECO:0000256" key="2">
    <source>
        <dbReference type="ARBA" id="ARBA00022737"/>
    </source>
</evidence>
<evidence type="ECO:0000256" key="1">
    <source>
        <dbReference type="ARBA" id="ARBA00022723"/>
    </source>
</evidence>
<proteinExistence type="predicted"/>
<dbReference type="AlphaFoldDB" id="A0A1B0D1G1"/>
<dbReference type="GO" id="GO:0008270">
    <property type="term" value="F:zinc ion binding"/>
    <property type="evidence" value="ECO:0007669"/>
    <property type="project" value="UniProtKB-KW"/>
</dbReference>
<dbReference type="VEuPathDB" id="VectorBase:PPAPM1_007503"/>
<feature type="domain" description="C2H2-type" evidence="6">
    <location>
        <begin position="241"/>
        <end position="268"/>
    </location>
</feature>
<feature type="domain" description="C2H2-type" evidence="6">
    <location>
        <begin position="509"/>
        <end position="536"/>
    </location>
</feature>